<dbReference type="AlphaFoldDB" id="A0A059EAB0"/>
<proteinExistence type="predicted"/>
<reference evidence="1 2" key="1">
    <citation type="journal article" date="2014" name="Antonie Van Leeuwenhoek">
        <title>Hyphomonas beringensis sp. nov. and Hyphomonas chukchiensis sp. nov., isolated from surface seawater of the Bering Sea and Chukchi Sea.</title>
        <authorList>
            <person name="Li C."/>
            <person name="Lai Q."/>
            <person name="Li G."/>
            <person name="Dong C."/>
            <person name="Wang J."/>
            <person name="Liao Y."/>
            <person name="Shao Z."/>
        </authorList>
    </citation>
    <scope>NUCLEOTIDE SEQUENCE [LARGE SCALE GENOMIC DNA]</scope>
    <source>
        <strain evidence="1 2">22II1-22F38</strain>
    </source>
</reference>
<keyword evidence="2" id="KW-1185">Reference proteome</keyword>
<evidence type="ECO:0000313" key="2">
    <source>
        <dbReference type="Proteomes" id="UP000024547"/>
    </source>
</evidence>
<comment type="caution">
    <text evidence="1">The sequence shown here is derived from an EMBL/GenBank/DDBJ whole genome shotgun (WGS) entry which is preliminary data.</text>
</comment>
<protein>
    <submittedName>
        <fullName evidence="1">Uncharacterized protein</fullName>
    </submittedName>
</protein>
<dbReference type="PATRIC" id="fig|1280948.3.peg.711"/>
<name>A0A059EAB0_9PROT</name>
<sequence>MIFLPFERFQSVLIDQVLTASRWDLNRLSGEPCQHGRTSIFRRSDQRFAFPPRERPPSLRTTSVQCACVLCALTLKRLYYFVKRRRSNSDVISRTSARDALNRPGAAGLPAKLAPDFPAFRLNPA</sequence>
<evidence type="ECO:0000313" key="1">
    <source>
        <dbReference type="EMBL" id="KCZ64636.1"/>
    </source>
</evidence>
<dbReference type="EMBL" id="AWFH01000002">
    <property type="protein sequence ID" value="KCZ64636.1"/>
    <property type="molecule type" value="Genomic_DNA"/>
</dbReference>
<organism evidence="1 2">
    <name type="scientific">Hyphomonas atlantica</name>
    <dbReference type="NCBI Taxonomy" id="1280948"/>
    <lineage>
        <taxon>Bacteria</taxon>
        <taxon>Pseudomonadati</taxon>
        <taxon>Pseudomonadota</taxon>
        <taxon>Alphaproteobacteria</taxon>
        <taxon>Hyphomonadales</taxon>
        <taxon>Hyphomonadaceae</taxon>
        <taxon>Hyphomonas</taxon>
    </lineage>
</organism>
<dbReference type="Proteomes" id="UP000024547">
    <property type="component" value="Unassembled WGS sequence"/>
</dbReference>
<gene>
    <name evidence="1" type="ORF">HY36_12385</name>
</gene>
<accession>A0A059EAB0</accession>